<reference evidence="1" key="1">
    <citation type="submission" date="2014-09" db="EMBL/GenBank/DDBJ databases">
        <authorList>
            <person name="Magalhaes I.L.F."/>
            <person name="Oliveira U."/>
            <person name="Santos F.R."/>
            <person name="Vidigal T.H.D.A."/>
            <person name="Brescovit A.D."/>
            <person name="Santos A.J."/>
        </authorList>
    </citation>
    <scope>NUCLEOTIDE SEQUENCE</scope>
    <source>
        <tissue evidence="1">Shoot tissue taken approximately 20 cm above the soil surface</tissue>
    </source>
</reference>
<protein>
    <submittedName>
        <fullName evidence="1">Uncharacterized protein</fullName>
    </submittedName>
</protein>
<evidence type="ECO:0000313" key="1">
    <source>
        <dbReference type="EMBL" id="JAD65610.1"/>
    </source>
</evidence>
<name>A0A0A9BWV3_ARUDO</name>
<proteinExistence type="predicted"/>
<reference evidence="1" key="2">
    <citation type="journal article" date="2015" name="Data Brief">
        <title>Shoot transcriptome of the giant reed, Arundo donax.</title>
        <authorList>
            <person name="Barrero R.A."/>
            <person name="Guerrero F.D."/>
            <person name="Moolhuijzen P."/>
            <person name="Goolsby J.A."/>
            <person name="Tidwell J."/>
            <person name="Bellgard S.E."/>
            <person name="Bellgard M.I."/>
        </authorList>
    </citation>
    <scope>NUCLEOTIDE SEQUENCE</scope>
    <source>
        <tissue evidence="1">Shoot tissue taken approximately 20 cm above the soil surface</tissue>
    </source>
</reference>
<dbReference type="AlphaFoldDB" id="A0A0A9BWV3"/>
<sequence>MQRHNQALYHHFLEKKKHVSVCLKGIGAVERRDGL</sequence>
<accession>A0A0A9BWV3</accession>
<dbReference type="EMBL" id="GBRH01232285">
    <property type="protein sequence ID" value="JAD65610.1"/>
    <property type="molecule type" value="Transcribed_RNA"/>
</dbReference>
<organism evidence="1">
    <name type="scientific">Arundo donax</name>
    <name type="common">Giant reed</name>
    <name type="synonym">Donax arundinaceus</name>
    <dbReference type="NCBI Taxonomy" id="35708"/>
    <lineage>
        <taxon>Eukaryota</taxon>
        <taxon>Viridiplantae</taxon>
        <taxon>Streptophyta</taxon>
        <taxon>Embryophyta</taxon>
        <taxon>Tracheophyta</taxon>
        <taxon>Spermatophyta</taxon>
        <taxon>Magnoliopsida</taxon>
        <taxon>Liliopsida</taxon>
        <taxon>Poales</taxon>
        <taxon>Poaceae</taxon>
        <taxon>PACMAD clade</taxon>
        <taxon>Arundinoideae</taxon>
        <taxon>Arundineae</taxon>
        <taxon>Arundo</taxon>
    </lineage>
</organism>